<reference evidence="2" key="1">
    <citation type="submission" date="2019-08" db="EMBL/GenBank/DDBJ databases">
        <authorList>
            <person name="Kucharzyk K."/>
            <person name="Murdoch R.W."/>
            <person name="Higgins S."/>
            <person name="Loffler F."/>
        </authorList>
    </citation>
    <scope>NUCLEOTIDE SEQUENCE</scope>
</reference>
<dbReference type="InterPro" id="IPR023404">
    <property type="entry name" value="rSAM_horseshoe"/>
</dbReference>
<dbReference type="InterPro" id="IPR006638">
    <property type="entry name" value="Elp3/MiaA/NifB-like_rSAM"/>
</dbReference>
<dbReference type="Pfam" id="PF19864">
    <property type="entry name" value="Radical_SAM_N2"/>
    <property type="match status" value="1"/>
</dbReference>
<dbReference type="GO" id="GO:0003824">
    <property type="term" value="F:catalytic activity"/>
    <property type="evidence" value="ECO:0007669"/>
    <property type="project" value="InterPro"/>
</dbReference>
<protein>
    <recommendedName>
        <fullName evidence="1">Radical SAM core domain-containing protein</fullName>
    </recommendedName>
</protein>
<name>A0A645AK39_9ZZZZ</name>
<dbReference type="CDD" id="cd01335">
    <property type="entry name" value="Radical_SAM"/>
    <property type="match status" value="1"/>
</dbReference>
<accession>A0A645AK39</accession>
<dbReference type="InterPro" id="IPR007197">
    <property type="entry name" value="rSAM"/>
</dbReference>
<dbReference type="SFLD" id="SFLDS00029">
    <property type="entry name" value="Radical_SAM"/>
    <property type="match status" value="1"/>
</dbReference>
<comment type="caution">
    <text evidence="2">The sequence shown here is derived from an EMBL/GenBank/DDBJ whole genome shotgun (WGS) entry which is preliminary data.</text>
</comment>
<dbReference type="NCBIfam" id="TIGR03960">
    <property type="entry name" value="rSAM_fuse_unch"/>
    <property type="match status" value="1"/>
</dbReference>
<dbReference type="Gene3D" id="3.80.30.20">
    <property type="entry name" value="tm_1862 like domain"/>
    <property type="match status" value="1"/>
</dbReference>
<dbReference type="SUPFAM" id="SSF102114">
    <property type="entry name" value="Radical SAM enzymes"/>
    <property type="match status" value="1"/>
</dbReference>
<dbReference type="AlphaFoldDB" id="A0A645AK39"/>
<sequence>MNQTVLDRMLSRVEKPARYIGGEWNSVVKEDAETRFALLFPDVYEIGMSHLGSRILYHALNAEVGVACERAFAPWPDMEQALIDEREPLFSLETKRPLNEFDILGFSLLYEMCYTNILQMLVLSYIPLLASERGEDDPLVICGGPCACNPEPIAPFMDAVLIGDGEEMVLDLVQAYRDAKAQGMSRAELLKTLSGMRGFYVPSLKTKETRVSRRIVRNLDAAVFTCEPIVPYLNIVHDRVALEVMRGCTRGCRFCQAGYIYRPVRERKSETLMQQARQQIGCTGYDEVSLLSLSTGDYSEVHTLVPQIIREMEQGKVSVSLPSLRVDSELANDLTVMQSVRKAGLTFAPEAGTQRLRDVINKNVTEEDILRATQDAFSAGWSSVKLYFMLGLPTETDEDIVGIAALSRKVSQQFYSLPKEQRGKGLRLTVSVSTFVPKPFTAFQWCGQVPAEEIRRRQELLKNAIRGIRGAELHCHFSELSVLEAAFSRGDENLAGVLKRAYELGCRFDAWTEHFQPKAWAQAFSDCGLSASEYAERAYDLEEPLPWDYVDMLVTKDYLKKEFVRSQQEETTPDCREHCHACFGQRTDADCLSLKESK</sequence>
<dbReference type="InterPro" id="IPR045784">
    <property type="entry name" value="Radical_SAM_N2"/>
</dbReference>
<dbReference type="PANTHER" id="PTHR42731:SF1">
    <property type="entry name" value="RADICAL SAM DOMAIN PROTEIN"/>
    <property type="match status" value="1"/>
</dbReference>
<dbReference type="EMBL" id="VSSQ01014403">
    <property type="protein sequence ID" value="MPM53582.1"/>
    <property type="molecule type" value="Genomic_DNA"/>
</dbReference>
<organism evidence="2">
    <name type="scientific">bioreactor metagenome</name>
    <dbReference type="NCBI Taxonomy" id="1076179"/>
    <lineage>
        <taxon>unclassified sequences</taxon>
        <taxon>metagenomes</taxon>
        <taxon>ecological metagenomes</taxon>
    </lineage>
</organism>
<dbReference type="InterPro" id="IPR058240">
    <property type="entry name" value="rSAM_sf"/>
</dbReference>
<dbReference type="Pfam" id="PF04055">
    <property type="entry name" value="Radical_SAM"/>
    <property type="match status" value="1"/>
</dbReference>
<dbReference type="SMART" id="SM00729">
    <property type="entry name" value="Elp3"/>
    <property type="match status" value="1"/>
</dbReference>
<feature type="domain" description="Radical SAM core" evidence="1">
    <location>
        <begin position="234"/>
        <end position="472"/>
    </location>
</feature>
<dbReference type="SFLD" id="SFLDG01082">
    <property type="entry name" value="B12-binding_domain_containing"/>
    <property type="match status" value="1"/>
</dbReference>
<dbReference type="GO" id="GO:0051536">
    <property type="term" value="F:iron-sulfur cluster binding"/>
    <property type="evidence" value="ECO:0007669"/>
    <property type="project" value="InterPro"/>
</dbReference>
<dbReference type="PANTHER" id="PTHR42731">
    <property type="entry name" value="SLL1084 PROTEIN"/>
    <property type="match status" value="1"/>
</dbReference>
<gene>
    <name evidence="2" type="ORF">SDC9_100350</name>
</gene>
<evidence type="ECO:0000259" key="1">
    <source>
        <dbReference type="PROSITE" id="PS51918"/>
    </source>
</evidence>
<dbReference type="InterPro" id="IPR023862">
    <property type="entry name" value="CHP03960_rSAM"/>
</dbReference>
<proteinExistence type="predicted"/>
<dbReference type="PROSITE" id="PS51918">
    <property type="entry name" value="RADICAL_SAM"/>
    <property type="match status" value="1"/>
</dbReference>
<evidence type="ECO:0000313" key="2">
    <source>
        <dbReference type="EMBL" id="MPM53582.1"/>
    </source>
</evidence>